<dbReference type="EMBL" id="CP009302">
    <property type="protein sequence ID" value="AJC11632.1"/>
    <property type="molecule type" value="Genomic_DNA"/>
</dbReference>
<gene>
    <name evidence="7" type="ORF">JI75_01950</name>
</gene>
<keyword evidence="3" id="KW-0133">Cell shape</keyword>
<organism evidence="7 8">
    <name type="scientific">Berryella intestinalis</name>
    <dbReference type="NCBI Taxonomy" id="1531429"/>
    <lineage>
        <taxon>Bacteria</taxon>
        <taxon>Bacillati</taxon>
        <taxon>Actinomycetota</taxon>
        <taxon>Coriobacteriia</taxon>
        <taxon>Eggerthellales</taxon>
        <taxon>Eggerthellaceae</taxon>
        <taxon>Berryella</taxon>
    </lineage>
</organism>
<sequence>MPSINQISTVRVPDRGAHDASASKRRRPIFWPFVLAFSALVAYGLVVVFSAVSADADYSFSRQLGGVAVGLVVMAVVWHFDYTRLAGYQNIFLIINVVLILSPHLPVIGVNTMGATSWINIGMQVQPGEFAKITVILFDAAVMAKYQGALNDVREYLRTVGLMLVPFACIMTQPDLGTGLVYLFIGATALVAGGANRRFLIASLLVGIALVALVFSVDEVIKNATGDYKLLKQYQRNRLLVFMNQGSTNLSEEGYNLNQAMIAIGSGGLFGQGYMQGSQHGLGILPEAPTDFIFCVLAEEFGFAGAMLLLVLYIGLLASCFYIATRAGDVFGVLIVMSVVGMWLFQILENIGMTCGLMPITGIPLPFVSYGSSFMVVNFAMLGFVGSVWAHNKQNARRAGYAATR</sequence>
<feature type="transmembrane region" description="Helical" evidence="6">
    <location>
        <begin position="301"/>
        <end position="323"/>
    </location>
</feature>
<evidence type="ECO:0000313" key="7">
    <source>
        <dbReference type="EMBL" id="AJC11632.1"/>
    </source>
</evidence>
<evidence type="ECO:0000256" key="6">
    <source>
        <dbReference type="SAM" id="Phobius"/>
    </source>
</evidence>
<keyword evidence="2 6" id="KW-0812">Transmembrane</keyword>
<proteinExistence type="predicted"/>
<dbReference type="GO" id="GO:0005886">
    <property type="term" value="C:plasma membrane"/>
    <property type="evidence" value="ECO:0007669"/>
    <property type="project" value="TreeGrafter"/>
</dbReference>
<accession>A0A0A8B960</accession>
<keyword evidence="4 6" id="KW-1133">Transmembrane helix</keyword>
<feature type="transmembrane region" description="Helical" evidence="6">
    <location>
        <begin position="368"/>
        <end position="390"/>
    </location>
</feature>
<dbReference type="PANTHER" id="PTHR30474">
    <property type="entry name" value="CELL CYCLE PROTEIN"/>
    <property type="match status" value="1"/>
</dbReference>
<protein>
    <submittedName>
        <fullName evidence="7">Rod shape-determining protein RodA</fullName>
    </submittedName>
</protein>
<dbReference type="GO" id="GO:0051301">
    <property type="term" value="P:cell division"/>
    <property type="evidence" value="ECO:0007669"/>
    <property type="project" value="InterPro"/>
</dbReference>
<dbReference type="Pfam" id="PF01098">
    <property type="entry name" value="FTSW_RODA_SPOVE"/>
    <property type="match status" value="1"/>
</dbReference>
<evidence type="ECO:0000256" key="1">
    <source>
        <dbReference type="ARBA" id="ARBA00004141"/>
    </source>
</evidence>
<comment type="subcellular location">
    <subcellularLocation>
        <location evidence="1">Membrane</location>
        <topology evidence="1">Multi-pass membrane protein</topology>
    </subcellularLocation>
</comment>
<dbReference type="STRING" id="1531429.JI75_01950"/>
<dbReference type="AlphaFoldDB" id="A0A0A8B960"/>
<dbReference type="HOGENOM" id="CLU_029243_2_1_11"/>
<feature type="transmembrane region" description="Helical" evidence="6">
    <location>
        <begin position="29"/>
        <end position="52"/>
    </location>
</feature>
<keyword evidence="5 6" id="KW-0472">Membrane</keyword>
<evidence type="ECO:0000313" key="8">
    <source>
        <dbReference type="Proteomes" id="UP000031121"/>
    </source>
</evidence>
<dbReference type="GO" id="GO:0032153">
    <property type="term" value="C:cell division site"/>
    <property type="evidence" value="ECO:0007669"/>
    <property type="project" value="TreeGrafter"/>
</dbReference>
<feature type="transmembrane region" description="Helical" evidence="6">
    <location>
        <begin position="160"/>
        <end position="192"/>
    </location>
</feature>
<feature type="transmembrane region" description="Helical" evidence="6">
    <location>
        <begin position="64"/>
        <end position="80"/>
    </location>
</feature>
<keyword evidence="8" id="KW-1185">Reference proteome</keyword>
<evidence type="ECO:0000256" key="3">
    <source>
        <dbReference type="ARBA" id="ARBA00022960"/>
    </source>
</evidence>
<reference evidence="8" key="1">
    <citation type="submission" date="2014-08" db="EMBL/GenBank/DDBJ databases">
        <title>Coriobacteriaceae sp. complete genome.</title>
        <authorList>
            <person name="Looft T."/>
            <person name="Bayles D.O."/>
            <person name="Stanton T.B."/>
        </authorList>
    </citation>
    <scope>NUCLEOTIDE SEQUENCE [LARGE SCALE GENOMIC DNA]</scope>
    <source>
        <strain evidence="8">68-1-3</strain>
    </source>
</reference>
<feature type="transmembrane region" description="Helical" evidence="6">
    <location>
        <begin position="330"/>
        <end position="348"/>
    </location>
</feature>
<evidence type="ECO:0000256" key="5">
    <source>
        <dbReference type="ARBA" id="ARBA00023136"/>
    </source>
</evidence>
<dbReference type="KEGG" id="cbac:JI75_01950"/>
<reference evidence="7 8" key="2">
    <citation type="journal article" date="2015" name="Genome Announc.">
        <title>Complete Genome Sequence of Coriobacteriaceae Strain 68-1-3, a Novel Mucus-Degrading Isolate from the Swine Intestinal Tract.</title>
        <authorList>
            <person name="Looft T."/>
            <person name="Bayles D.O."/>
            <person name="Alt D.P."/>
            <person name="Stanton T.B."/>
        </authorList>
    </citation>
    <scope>NUCLEOTIDE SEQUENCE [LARGE SCALE GENOMIC DNA]</scope>
    <source>
        <strain evidence="7 8">68-1-3</strain>
    </source>
</reference>
<evidence type="ECO:0000256" key="2">
    <source>
        <dbReference type="ARBA" id="ARBA00022692"/>
    </source>
</evidence>
<dbReference type="OrthoDB" id="9768187at2"/>
<name>A0A0A8B960_9ACTN</name>
<dbReference type="RefSeq" id="WP_039688322.1">
    <property type="nucleotide sequence ID" value="NZ_CP009302.1"/>
</dbReference>
<dbReference type="Proteomes" id="UP000031121">
    <property type="component" value="Chromosome"/>
</dbReference>
<feature type="transmembrane region" description="Helical" evidence="6">
    <location>
        <begin position="199"/>
        <end position="217"/>
    </location>
</feature>
<evidence type="ECO:0000256" key="4">
    <source>
        <dbReference type="ARBA" id="ARBA00022989"/>
    </source>
</evidence>
<dbReference type="PANTHER" id="PTHR30474:SF1">
    <property type="entry name" value="PEPTIDOGLYCAN GLYCOSYLTRANSFERASE MRDB"/>
    <property type="match status" value="1"/>
</dbReference>
<dbReference type="InterPro" id="IPR001182">
    <property type="entry name" value="FtsW/RodA"/>
</dbReference>
<dbReference type="GO" id="GO:0015648">
    <property type="term" value="F:lipid-linked peptidoglycan transporter activity"/>
    <property type="evidence" value="ECO:0007669"/>
    <property type="project" value="TreeGrafter"/>
</dbReference>
<dbReference type="GO" id="GO:0008360">
    <property type="term" value="P:regulation of cell shape"/>
    <property type="evidence" value="ECO:0007669"/>
    <property type="project" value="UniProtKB-KW"/>
</dbReference>
<feature type="transmembrane region" description="Helical" evidence="6">
    <location>
        <begin position="86"/>
        <end position="109"/>
    </location>
</feature>